<dbReference type="Proteomes" id="UP000236161">
    <property type="component" value="Unassembled WGS sequence"/>
</dbReference>
<organism evidence="1 2">
    <name type="scientific">Apostasia shenzhenica</name>
    <dbReference type="NCBI Taxonomy" id="1088818"/>
    <lineage>
        <taxon>Eukaryota</taxon>
        <taxon>Viridiplantae</taxon>
        <taxon>Streptophyta</taxon>
        <taxon>Embryophyta</taxon>
        <taxon>Tracheophyta</taxon>
        <taxon>Spermatophyta</taxon>
        <taxon>Magnoliopsida</taxon>
        <taxon>Liliopsida</taxon>
        <taxon>Asparagales</taxon>
        <taxon>Orchidaceae</taxon>
        <taxon>Apostasioideae</taxon>
        <taxon>Apostasia</taxon>
    </lineage>
</organism>
<dbReference type="Pfam" id="PF02992">
    <property type="entry name" value="Transposase_21"/>
    <property type="match status" value="1"/>
</dbReference>
<proteinExistence type="predicted"/>
<dbReference type="OrthoDB" id="618044at2759"/>
<dbReference type="AlphaFoldDB" id="A0A2I0AR75"/>
<sequence>MILKKNMVFQRKLYGIYLRYRALQDYFKIKKYAKNLTWPADGKRRVFDRMMRHSTDSPQWKSFDIRFSNFAEDPRNLRLRLCTDGFNPHSVQSSQHNCWPVFLVIYNLPPNLCMKHKFIMLTLLISRPKQPEKR</sequence>
<accession>A0A2I0AR75</accession>
<dbReference type="EMBL" id="KZ451958">
    <property type="protein sequence ID" value="PKA58038.1"/>
    <property type="molecule type" value="Genomic_DNA"/>
</dbReference>
<reference evidence="1 2" key="1">
    <citation type="journal article" date="2017" name="Nature">
        <title>The Apostasia genome and the evolution of orchids.</title>
        <authorList>
            <person name="Zhang G.Q."/>
            <person name="Liu K.W."/>
            <person name="Li Z."/>
            <person name="Lohaus R."/>
            <person name="Hsiao Y.Y."/>
            <person name="Niu S.C."/>
            <person name="Wang J.Y."/>
            <person name="Lin Y.C."/>
            <person name="Xu Q."/>
            <person name="Chen L.J."/>
            <person name="Yoshida K."/>
            <person name="Fujiwara S."/>
            <person name="Wang Z.W."/>
            <person name="Zhang Y.Q."/>
            <person name="Mitsuda N."/>
            <person name="Wang M."/>
            <person name="Liu G.H."/>
            <person name="Pecoraro L."/>
            <person name="Huang H.X."/>
            <person name="Xiao X.J."/>
            <person name="Lin M."/>
            <person name="Wu X.Y."/>
            <person name="Wu W.L."/>
            <person name="Chen Y.Y."/>
            <person name="Chang S.B."/>
            <person name="Sakamoto S."/>
            <person name="Ohme-Takagi M."/>
            <person name="Yagi M."/>
            <person name="Zeng S.J."/>
            <person name="Shen C.Y."/>
            <person name="Yeh C.M."/>
            <person name="Luo Y.B."/>
            <person name="Tsai W.C."/>
            <person name="Van de Peer Y."/>
            <person name="Liu Z.J."/>
        </authorList>
    </citation>
    <scope>NUCLEOTIDE SEQUENCE [LARGE SCALE GENOMIC DNA]</scope>
    <source>
        <strain evidence="2">cv. Shenzhen</strain>
        <tissue evidence="1">Stem</tissue>
    </source>
</reference>
<gene>
    <name evidence="1" type="ORF">AXF42_Ash020800</name>
</gene>
<name>A0A2I0AR75_9ASPA</name>
<evidence type="ECO:0000313" key="2">
    <source>
        <dbReference type="Proteomes" id="UP000236161"/>
    </source>
</evidence>
<protein>
    <submittedName>
        <fullName evidence="1">Uncharacterized protein</fullName>
    </submittedName>
</protein>
<keyword evidence="2" id="KW-1185">Reference proteome</keyword>
<dbReference type="InterPro" id="IPR004242">
    <property type="entry name" value="Transposase_21"/>
</dbReference>
<evidence type="ECO:0000313" key="1">
    <source>
        <dbReference type="EMBL" id="PKA58038.1"/>
    </source>
</evidence>
<dbReference type="STRING" id="1088818.A0A2I0AR75"/>